<gene>
    <name evidence="1" type="ORF">CUREO_1546</name>
</gene>
<evidence type="ECO:0000313" key="1">
    <source>
        <dbReference type="EMBL" id="AKT91360.1"/>
    </source>
</evidence>
<dbReference type="Gene3D" id="3.30.565.60">
    <property type="match status" value="1"/>
</dbReference>
<dbReference type="AlphaFoldDB" id="A0AAU8U166"/>
<organism evidence="1 2">
    <name type="scientific">Campylobacter ureolyticus RIGS 9880</name>
    <dbReference type="NCBI Taxonomy" id="1032069"/>
    <lineage>
        <taxon>Bacteria</taxon>
        <taxon>Pseudomonadati</taxon>
        <taxon>Campylobacterota</taxon>
        <taxon>Epsilonproteobacteria</taxon>
        <taxon>Campylobacterales</taxon>
        <taxon>Campylobacteraceae</taxon>
        <taxon>Campylobacter</taxon>
    </lineage>
</organism>
<accession>A0AAU8U166</accession>
<reference evidence="1 2" key="1">
    <citation type="journal article" date="2015" name="Genome Announc.">
        <title>Complete Genome Sequence of the Campylobacter ureolyticus Clinical Isolate RIGS 9880.</title>
        <authorList>
            <person name="Miller W.G."/>
            <person name="Yee E."/>
            <person name="On S.L."/>
            <person name="Andersen L.P."/>
            <person name="Bono J.L."/>
        </authorList>
    </citation>
    <scope>NUCLEOTIDE SEQUENCE [LARGE SCALE GENOMIC DNA]</scope>
    <source>
        <strain evidence="1 2">RIGS 9880</strain>
    </source>
</reference>
<dbReference type="Pfam" id="PF13749">
    <property type="entry name" value="HATPase_c_4"/>
    <property type="match status" value="1"/>
</dbReference>
<dbReference type="PANTHER" id="PTHR30595">
    <property type="entry name" value="GLPR-RELATED TRANSCRIPTIONAL REPRESSOR"/>
    <property type="match status" value="1"/>
</dbReference>
<dbReference type="EMBL" id="CP012195">
    <property type="protein sequence ID" value="AKT91360.1"/>
    <property type="molecule type" value="Genomic_DNA"/>
</dbReference>
<dbReference type="RefSeq" id="WP_050335819.1">
    <property type="nucleotide sequence ID" value="NZ_CP012195.1"/>
</dbReference>
<protein>
    <submittedName>
        <fullName evidence="1">Transcriptional regulator</fullName>
    </submittedName>
</protein>
<proteinExistence type="predicted"/>
<name>A0AAU8U166_9BACT</name>
<dbReference type="InterPro" id="IPR038475">
    <property type="entry name" value="RecG_C_sf"/>
</dbReference>
<dbReference type="Proteomes" id="UP000063971">
    <property type="component" value="Chromosome"/>
</dbReference>
<dbReference type="KEGG" id="cure:CUREO_1546"/>
<sequence length="162" mass="18700">MDEFIDRKEYNKDIFSIFENSLNFVLNHINLSSKIENIIREDKYEIPLVALREALINALIHRDYTNLGRDIKVGIYDDMVNIVSPGGYPSFITQDDVDNGRSEARNRVIANIFKELGLIEQWGSGIKRIKHSCKKAGLKEPVITEKNDFVDVEIYRLEAKIL</sequence>
<dbReference type="PANTHER" id="PTHR30595:SF6">
    <property type="entry name" value="SCHLAFEN ALBA-2 DOMAIN-CONTAINING PROTEIN"/>
    <property type="match status" value="1"/>
</dbReference>
<evidence type="ECO:0000313" key="2">
    <source>
        <dbReference type="Proteomes" id="UP000063971"/>
    </source>
</evidence>